<protein>
    <recommendedName>
        <fullName evidence="7">MoaB/Mog domain-containing protein</fullName>
    </recommendedName>
</protein>
<comment type="similarity">
    <text evidence="3">In the C-terminal section; belongs to the MoeA family.</text>
</comment>
<dbReference type="InterPro" id="IPR036135">
    <property type="entry name" value="MoeA_linker/N_sf"/>
</dbReference>
<feature type="domain" description="MoaB/Mog" evidence="7">
    <location>
        <begin position="423"/>
        <end position="570"/>
    </location>
</feature>
<dbReference type="Gene3D" id="3.90.105.10">
    <property type="entry name" value="Molybdopterin biosynthesis moea protein, domain 2"/>
    <property type="match status" value="1"/>
</dbReference>
<dbReference type="PROSITE" id="PS01079">
    <property type="entry name" value="MOCF_BIOSYNTHESIS_2"/>
    <property type="match status" value="1"/>
</dbReference>
<dbReference type="OrthoDB" id="4349954at2759"/>
<dbReference type="InterPro" id="IPR008284">
    <property type="entry name" value="MoCF_biosynth_CS"/>
</dbReference>
<dbReference type="GO" id="GO:0006777">
    <property type="term" value="P:Mo-molybdopterin cofactor biosynthetic process"/>
    <property type="evidence" value="ECO:0007669"/>
    <property type="project" value="UniProtKB-UniRule"/>
</dbReference>
<dbReference type="CDD" id="cd00886">
    <property type="entry name" value="MogA_MoaB"/>
    <property type="match status" value="1"/>
</dbReference>
<comment type="pathway">
    <text evidence="1 5">Cofactor biosynthesis; molybdopterin biosynthesis.</text>
</comment>
<comment type="cofactor">
    <cofactor evidence="5">
        <name>Mg(2+)</name>
        <dbReference type="ChEBI" id="CHEBI:18420"/>
    </cofactor>
</comment>
<dbReference type="Gene3D" id="3.40.980.10">
    <property type="entry name" value="MoaB/Mog-like domain"/>
    <property type="match status" value="2"/>
</dbReference>
<dbReference type="SUPFAM" id="SSF63882">
    <property type="entry name" value="MoeA N-terminal region -like"/>
    <property type="match status" value="1"/>
</dbReference>
<keyword evidence="5" id="KW-0460">Magnesium</keyword>
<dbReference type="InterPro" id="IPR036688">
    <property type="entry name" value="MoeA_C_domain_IV_sf"/>
</dbReference>
<comment type="similarity">
    <text evidence="5">Belongs to the MoeA family.</text>
</comment>
<name>A0A1E4T2S9_9ASCO</name>
<evidence type="ECO:0000259" key="7">
    <source>
        <dbReference type="SMART" id="SM00852"/>
    </source>
</evidence>
<dbReference type="SUPFAM" id="SSF63867">
    <property type="entry name" value="MoeA C-terminal domain-like"/>
    <property type="match status" value="1"/>
</dbReference>
<evidence type="ECO:0000256" key="2">
    <source>
        <dbReference type="ARBA" id="ARBA00007589"/>
    </source>
</evidence>
<dbReference type="PANTHER" id="PTHR10192:SF5">
    <property type="entry name" value="GEPHYRIN"/>
    <property type="match status" value="1"/>
</dbReference>
<evidence type="ECO:0000256" key="4">
    <source>
        <dbReference type="ARBA" id="ARBA00023150"/>
    </source>
</evidence>
<dbReference type="Pfam" id="PF03454">
    <property type="entry name" value="MoeA_C"/>
    <property type="match status" value="1"/>
</dbReference>
<dbReference type="Pfam" id="PF00994">
    <property type="entry name" value="MoCF_biosynth"/>
    <property type="match status" value="2"/>
</dbReference>
<dbReference type="GO" id="GO:0046872">
    <property type="term" value="F:metal ion binding"/>
    <property type="evidence" value="ECO:0007669"/>
    <property type="project" value="UniProtKB-UniRule"/>
</dbReference>
<accession>A0A1E4T2S9</accession>
<dbReference type="InterPro" id="IPR036425">
    <property type="entry name" value="MoaB/Mog-like_dom_sf"/>
</dbReference>
<comment type="similarity">
    <text evidence="2">In the N-terminal section; belongs to the MoaB/Mog family.</text>
</comment>
<comment type="catalytic activity">
    <reaction evidence="5">
        <text>adenylyl-molybdopterin + molybdate = Mo-molybdopterin + AMP + H(+)</text>
        <dbReference type="Rhea" id="RHEA:35047"/>
        <dbReference type="ChEBI" id="CHEBI:15378"/>
        <dbReference type="ChEBI" id="CHEBI:36264"/>
        <dbReference type="ChEBI" id="CHEBI:62727"/>
        <dbReference type="ChEBI" id="CHEBI:71302"/>
        <dbReference type="ChEBI" id="CHEBI:456215"/>
    </reaction>
</comment>
<proteinExistence type="inferred from homology"/>
<dbReference type="STRING" id="983967.A0A1E4T2S9"/>
<evidence type="ECO:0000256" key="3">
    <source>
        <dbReference type="ARBA" id="ARBA00008339"/>
    </source>
</evidence>
<dbReference type="InterPro" id="IPR001453">
    <property type="entry name" value="MoaB/Mog_dom"/>
</dbReference>
<evidence type="ECO:0000313" key="9">
    <source>
        <dbReference type="Proteomes" id="UP000094801"/>
    </source>
</evidence>
<dbReference type="InterPro" id="IPR005110">
    <property type="entry name" value="MoeA_linker/N"/>
</dbReference>
<organism evidence="8 9">
    <name type="scientific">[Candida] arabinofermentans NRRL YB-2248</name>
    <dbReference type="NCBI Taxonomy" id="983967"/>
    <lineage>
        <taxon>Eukaryota</taxon>
        <taxon>Fungi</taxon>
        <taxon>Dikarya</taxon>
        <taxon>Ascomycota</taxon>
        <taxon>Saccharomycotina</taxon>
        <taxon>Pichiomycetes</taxon>
        <taxon>Pichiales</taxon>
        <taxon>Pichiaceae</taxon>
        <taxon>Ogataea</taxon>
        <taxon>Ogataea/Candida clade</taxon>
    </lineage>
</organism>
<dbReference type="CDD" id="cd00887">
    <property type="entry name" value="MoeA"/>
    <property type="match status" value="1"/>
</dbReference>
<dbReference type="Gene3D" id="2.170.190.11">
    <property type="entry name" value="Molybdopterin biosynthesis moea protein, domain 3"/>
    <property type="match status" value="1"/>
</dbReference>
<keyword evidence="9" id="KW-1185">Reference proteome</keyword>
<dbReference type="Gene3D" id="2.40.340.10">
    <property type="entry name" value="MoeA, C-terminal, domain IV"/>
    <property type="match status" value="1"/>
</dbReference>
<feature type="compositionally biased region" description="Basic and acidic residues" evidence="6">
    <location>
        <begin position="180"/>
        <end position="205"/>
    </location>
</feature>
<keyword evidence="4 5" id="KW-0501">Molybdenum cofactor biosynthesis</keyword>
<dbReference type="SMART" id="SM00852">
    <property type="entry name" value="MoCF_biosynth"/>
    <property type="match status" value="2"/>
</dbReference>
<keyword evidence="5" id="KW-0808">Transferase</keyword>
<evidence type="ECO:0000313" key="8">
    <source>
        <dbReference type="EMBL" id="ODV86070.1"/>
    </source>
</evidence>
<dbReference type="GO" id="GO:0061598">
    <property type="term" value="F:molybdopterin adenylyltransferase activity"/>
    <property type="evidence" value="ECO:0007669"/>
    <property type="project" value="UniProtKB-UniRule"/>
</dbReference>
<feature type="region of interest" description="Disordered" evidence="6">
    <location>
        <begin position="175"/>
        <end position="205"/>
    </location>
</feature>
<dbReference type="UniPathway" id="UPA00344"/>
<dbReference type="PANTHER" id="PTHR10192">
    <property type="entry name" value="MOLYBDOPTERIN BIOSYNTHESIS PROTEIN"/>
    <property type="match status" value="1"/>
</dbReference>
<sequence length="671" mass="72492">MPFNVGILILSDTCFKDKSADKTTSAIRELLNQYHDSYTVTKTSIIPDRIDEIQSVISNWTKTEDLRLILTCGGTGFTTNDVTPEAIKPMLEKEAPGIIHAMLTESFKITPFAMMARPVAGVRNKSLIITLPGSPKGSKENLSSIIKTLPHALVQLENTDARAIHKKMNRTLKDALPNTEIKESNSDQDQSHIHDHSHEGKRDKITGRVGCGVARHSLQSNDLNAPVTQRARESPYPIISVHDAYELIEKFTPGSSTVEIDIRDSLFTGCVIAEDIYSPVDVPNFRASIVDGYAVINSDGAGTYPIVSISHASAKSEERTLKSGEIARITTGAPVPQGANAVVMVEETQLVSQTEDGSEEKEVRILASGVEENDNIREVGSDLQKGALILAKGSRISAHGGEVGLLASVGIHKVKVFKKPTIGVLSTGDELKDVSLEGDLRYGEIYDSNRPTLISTIKNTGYEAVDLAIASDSKDTLETLIISAFKDHNVDYLITTGGVSMGEMDLLKPTIERTLGGDIHFGRVKMKPGKPTTFATIKFEGVTKVIFALPGNPASASVCYHVFVLPSILKFQGVIPKDGAPLPSLPLINVKLAGTFKLDSRRPEYQRVYVYQTGHMELIAESTGFQRSSRIGSFKGANGFLCLPSAEEHGSKTASAGSIMKALLIGPIDSA</sequence>
<dbReference type="Proteomes" id="UP000094801">
    <property type="component" value="Unassembled WGS sequence"/>
</dbReference>
<evidence type="ECO:0000256" key="6">
    <source>
        <dbReference type="SAM" id="MobiDB-lite"/>
    </source>
</evidence>
<dbReference type="EMBL" id="KV453851">
    <property type="protein sequence ID" value="ODV86070.1"/>
    <property type="molecule type" value="Genomic_DNA"/>
</dbReference>
<keyword evidence="5" id="KW-0479">Metal-binding</keyword>
<evidence type="ECO:0000256" key="1">
    <source>
        <dbReference type="ARBA" id="ARBA00005046"/>
    </source>
</evidence>
<dbReference type="GO" id="GO:0005829">
    <property type="term" value="C:cytosol"/>
    <property type="evidence" value="ECO:0007669"/>
    <property type="project" value="TreeGrafter"/>
</dbReference>
<dbReference type="FunFam" id="2.170.190.11:FF:000001">
    <property type="entry name" value="Molybdopterin molybdenumtransferase"/>
    <property type="match status" value="1"/>
</dbReference>
<dbReference type="GO" id="GO:0005524">
    <property type="term" value="F:ATP binding"/>
    <property type="evidence" value="ECO:0007669"/>
    <property type="project" value="UniProtKB-UniRule"/>
</dbReference>
<dbReference type="InterPro" id="IPR038987">
    <property type="entry name" value="MoeA-like"/>
</dbReference>
<gene>
    <name evidence="8" type="ORF">CANARDRAFT_7431</name>
</gene>
<dbReference type="AlphaFoldDB" id="A0A1E4T2S9"/>
<dbReference type="NCBIfam" id="TIGR00177">
    <property type="entry name" value="molyb_syn"/>
    <property type="match status" value="2"/>
</dbReference>
<dbReference type="SUPFAM" id="SSF53218">
    <property type="entry name" value="Molybdenum cofactor biosynthesis proteins"/>
    <property type="match status" value="2"/>
</dbReference>
<dbReference type="FunFam" id="3.40.980.10:FF:000001">
    <property type="entry name" value="Molybdopterin molybdenumtransferase"/>
    <property type="match status" value="1"/>
</dbReference>
<dbReference type="GO" id="GO:0061599">
    <property type="term" value="F:molybdopterin molybdotransferase activity"/>
    <property type="evidence" value="ECO:0007669"/>
    <property type="project" value="UniProtKB-UniRule"/>
</dbReference>
<dbReference type="InterPro" id="IPR005111">
    <property type="entry name" value="MoeA_C_domain_IV"/>
</dbReference>
<comment type="catalytic activity">
    <reaction evidence="5">
        <text>molybdopterin + ATP + H(+) = adenylyl-molybdopterin + diphosphate</text>
        <dbReference type="Rhea" id="RHEA:31331"/>
        <dbReference type="ChEBI" id="CHEBI:15378"/>
        <dbReference type="ChEBI" id="CHEBI:30616"/>
        <dbReference type="ChEBI" id="CHEBI:33019"/>
        <dbReference type="ChEBI" id="CHEBI:58698"/>
        <dbReference type="ChEBI" id="CHEBI:62727"/>
    </reaction>
</comment>
<reference evidence="9" key="1">
    <citation type="submission" date="2016-04" db="EMBL/GenBank/DDBJ databases">
        <title>Comparative genomics of biotechnologically important yeasts.</title>
        <authorList>
            <consortium name="DOE Joint Genome Institute"/>
            <person name="Riley R."/>
            <person name="Haridas S."/>
            <person name="Wolfe K.H."/>
            <person name="Lopes M.R."/>
            <person name="Hittinger C.T."/>
            <person name="Goker M."/>
            <person name="Salamov A."/>
            <person name="Wisecaver J."/>
            <person name="Long T.M."/>
            <person name="Aerts A.L."/>
            <person name="Barry K."/>
            <person name="Choi C."/>
            <person name="Clum A."/>
            <person name="Coughlan A.Y."/>
            <person name="Deshpande S."/>
            <person name="Douglass A.P."/>
            <person name="Hanson S.J."/>
            <person name="Klenk H.-P."/>
            <person name="Labutti K."/>
            <person name="Lapidus A."/>
            <person name="Lindquist E."/>
            <person name="Lipzen A."/>
            <person name="Meier-Kolthoff J.P."/>
            <person name="Ohm R.A."/>
            <person name="Otillar R.P."/>
            <person name="Pangilinan J."/>
            <person name="Peng Y."/>
            <person name="Rokas A."/>
            <person name="Rosa C.A."/>
            <person name="Scheuner C."/>
            <person name="Sibirny A.A."/>
            <person name="Slot J.C."/>
            <person name="Stielow J.B."/>
            <person name="Sun H."/>
            <person name="Kurtzman C.P."/>
            <person name="Blackwell M."/>
            <person name="Grigoriev I.V."/>
            <person name="Jeffries T.W."/>
        </authorList>
    </citation>
    <scope>NUCLEOTIDE SEQUENCE [LARGE SCALE GENOMIC DNA]</scope>
    <source>
        <strain evidence="9">NRRL YB-2248</strain>
    </source>
</reference>
<comment type="function">
    <text evidence="5">Catalyzes two steps in the biosynthesis of the molybdenum cofactor. In the first step, molybdopterin is adenylated. Subsequently, molybdate is inserted into adenylated molybdopterin and AMP is released.</text>
</comment>
<evidence type="ECO:0000256" key="5">
    <source>
        <dbReference type="RuleBase" id="RU365090"/>
    </source>
</evidence>
<keyword evidence="5" id="KW-0500">Molybdenum</keyword>
<dbReference type="Pfam" id="PF03453">
    <property type="entry name" value="MoeA_N"/>
    <property type="match status" value="1"/>
</dbReference>
<feature type="domain" description="MoaB/Mog" evidence="7">
    <location>
        <begin position="6"/>
        <end position="152"/>
    </location>
</feature>